<dbReference type="EMBL" id="LR796465">
    <property type="protein sequence ID" value="CAB4146457.1"/>
    <property type="molecule type" value="Genomic_DNA"/>
</dbReference>
<name>A0A6J5MLC2_9CAUD</name>
<accession>A0A6J5MLC2</accession>
<gene>
    <name evidence="1" type="ORF">UFOVP495_15</name>
</gene>
<reference evidence="1" key="1">
    <citation type="submission" date="2020-04" db="EMBL/GenBank/DDBJ databases">
        <authorList>
            <person name="Chiriac C."/>
            <person name="Salcher M."/>
            <person name="Ghai R."/>
            <person name="Kavagutti S V."/>
        </authorList>
    </citation>
    <scope>NUCLEOTIDE SEQUENCE</scope>
</reference>
<evidence type="ECO:0000313" key="1">
    <source>
        <dbReference type="EMBL" id="CAB4146457.1"/>
    </source>
</evidence>
<organism evidence="1">
    <name type="scientific">uncultured Caudovirales phage</name>
    <dbReference type="NCBI Taxonomy" id="2100421"/>
    <lineage>
        <taxon>Viruses</taxon>
        <taxon>Duplodnaviria</taxon>
        <taxon>Heunggongvirae</taxon>
        <taxon>Uroviricota</taxon>
        <taxon>Caudoviricetes</taxon>
        <taxon>Peduoviridae</taxon>
        <taxon>Maltschvirus</taxon>
        <taxon>Maltschvirus maltsch</taxon>
    </lineage>
</organism>
<sequence length="628" mass="67207">MNNTPSSFDSLYRSLILGNLEAANFQPNGVISEKIIINCLQGINSETINITPKLGGGLYTLNTAIPNNNPASLIINFINLTTLDDLPFILTFEINTVNNSIVMIDCQVDGIHKDFCEIQGPENNAFDLLLTIDNVNVINAPDLGGSNNVLSFNGRFDNVVSQSGDYSMSQISGVATIAQGGTGQTTQQTAINALAGNVTSGQYLQGNGTNVIMSAIQAADVPTLNQNTTGSAGSFTGNLVGDVSGTQTTTSVNKINGVTLSTLSTGLLKNTTATGVPTIAIAGTDYVIPSGNITGTASNITSTTNTTLTTLPNLNLSANSQIATINNNIALKENIINPGTITQYFRGDKTFQTFDKIAVGLGNANNTSDLNKPISTATQAALDTLNNNIALKENIINPGIITQYFRGDKTFQTFDKIAVGLGNANNTSDLNKPISTATQAALNLKSNITDVYSKLDLDNILYPNYIRPWFRRSQSSLNLNVSTVPLNCTPFFNAATVEVQGVANPLIYNSATNVISVDPTTNYFYSFSLRIRLKIRLIYSNTGIFFFELRRDDNVTIIDTYILTIPTGVGSVNTPTFFSFEINTRIFSGGTDLFQTAGFTLYFYGTAGDTATFAGTDGINFQMIFESN</sequence>
<proteinExistence type="predicted"/>
<protein>
    <submittedName>
        <fullName evidence="1">Uncharacterized protein</fullName>
    </submittedName>
</protein>